<protein>
    <submittedName>
        <fullName evidence="1">Putative uroporphyrin-III c-methyltransferase</fullName>
    </submittedName>
</protein>
<organism evidence="1 2">
    <name type="scientific">Candidatus Jettenia ecosi</name>
    <dbReference type="NCBI Taxonomy" id="2494326"/>
    <lineage>
        <taxon>Bacteria</taxon>
        <taxon>Pseudomonadati</taxon>
        <taxon>Planctomycetota</taxon>
        <taxon>Candidatus Brocadiia</taxon>
        <taxon>Candidatus Brocadiales</taxon>
        <taxon>Candidatus Brocadiaceae</taxon>
        <taxon>Candidatus Jettenia</taxon>
    </lineage>
</organism>
<dbReference type="Pfam" id="PF22752">
    <property type="entry name" value="DUF488-N3i"/>
    <property type="match status" value="1"/>
</dbReference>
<dbReference type="EMBL" id="SULG01000007">
    <property type="protein sequence ID" value="TLD43125.1"/>
    <property type="molecule type" value="Genomic_DNA"/>
</dbReference>
<reference evidence="1 2" key="1">
    <citation type="submission" date="2019-04" db="EMBL/GenBank/DDBJ databases">
        <title>Genome of a novel bacterium Candidatus Jettenia ecosi reconstructed from metagenome of an anammox bioreactor.</title>
        <authorList>
            <person name="Mardanov A.V."/>
            <person name="Beletsky A.V."/>
            <person name="Ravin N.V."/>
            <person name="Botchkova E.A."/>
            <person name="Litti Y.V."/>
            <person name="Nozhevnikova A.N."/>
        </authorList>
    </citation>
    <scope>NUCLEOTIDE SEQUENCE [LARGE SCALE GENOMIC DNA]</scope>
    <source>
        <strain evidence="1">J2</strain>
    </source>
</reference>
<proteinExistence type="predicted"/>
<evidence type="ECO:0000313" key="2">
    <source>
        <dbReference type="Proteomes" id="UP000319783"/>
    </source>
</evidence>
<comment type="caution">
    <text evidence="1">The sequence shown here is derived from an EMBL/GenBank/DDBJ whole genome shotgun (WGS) entry which is preliminary data.</text>
</comment>
<evidence type="ECO:0000313" key="1">
    <source>
        <dbReference type="EMBL" id="TLD43125.1"/>
    </source>
</evidence>
<dbReference type="InterPro" id="IPR052552">
    <property type="entry name" value="YeaO-like"/>
</dbReference>
<accession>A0A533QED9</accession>
<name>A0A533QED9_9BACT</name>
<dbReference type="PANTHER" id="PTHR36849:SF1">
    <property type="entry name" value="CYTOPLASMIC PROTEIN"/>
    <property type="match status" value="1"/>
</dbReference>
<dbReference type="Proteomes" id="UP000319783">
    <property type="component" value="Unassembled WGS sequence"/>
</dbReference>
<keyword evidence="1" id="KW-0489">Methyltransferase</keyword>
<dbReference type="AlphaFoldDB" id="A0A533QED9"/>
<dbReference type="GO" id="GO:0032259">
    <property type="term" value="P:methylation"/>
    <property type="evidence" value="ECO:0007669"/>
    <property type="project" value="UniProtKB-KW"/>
</dbReference>
<dbReference type="GO" id="GO:0008168">
    <property type="term" value="F:methyltransferase activity"/>
    <property type="evidence" value="ECO:0007669"/>
    <property type="project" value="UniProtKB-KW"/>
</dbReference>
<keyword evidence="1" id="KW-0808">Transferase</keyword>
<sequence>MIYVKRAYDTPSKEDGYRVLVDRIWPRGVSKEKAHIHSWLKEIAPSNELRKWFGHDPEKWEEFRNRYYRELENQSEVAEQLVRKSGEGTLTLVFAAKNKSFNNAVALKEYLEKRQSKE</sequence>
<dbReference type="PANTHER" id="PTHR36849">
    <property type="entry name" value="CYTOPLASMIC PROTEIN-RELATED"/>
    <property type="match status" value="1"/>
</dbReference>
<gene>
    <name evidence="1" type="ORF">JETT_0560</name>
</gene>